<evidence type="ECO:0000313" key="2">
    <source>
        <dbReference type="Proteomes" id="UP000680045"/>
    </source>
</evidence>
<reference evidence="1" key="1">
    <citation type="submission" date="2021-04" db="EMBL/GenBank/DDBJ databases">
        <title>Whole genome sequencing of Enterococci isolates from hospitalized patients.</title>
        <authorList>
            <person name="Ogoti B.M."/>
            <person name="Onyambu F.G."/>
        </authorList>
    </citation>
    <scope>NUCLEOTIDE SEQUENCE</scope>
    <source>
        <strain evidence="1">242</strain>
    </source>
</reference>
<name>A0A941J7S4_9BACI</name>
<dbReference type="EMBL" id="JAGTPW010000061">
    <property type="protein sequence ID" value="MBR8645975.1"/>
    <property type="molecule type" value="Genomic_DNA"/>
</dbReference>
<gene>
    <name evidence="1" type="ORF">KEH51_24780</name>
</gene>
<organism evidence="1 2">
    <name type="scientific">Peribacillus frigoritolerans</name>
    <dbReference type="NCBI Taxonomy" id="450367"/>
    <lineage>
        <taxon>Bacteria</taxon>
        <taxon>Bacillati</taxon>
        <taxon>Bacillota</taxon>
        <taxon>Bacilli</taxon>
        <taxon>Bacillales</taxon>
        <taxon>Bacillaceae</taxon>
        <taxon>Peribacillus</taxon>
    </lineage>
</organism>
<dbReference type="Proteomes" id="UP000680045">
    <property type="component" value="Unassembled WGS sequence"/>
</dbReference>
<evidence type="ECO:0000313" key="1">
    <source>
        <dbReference type="EMBL" id="MBR8645975.1"/>
    </source>
</evidence>
<sequence>MGKPEQSKGVTIKINGEEKVFGDKKLIVKRRRVRSRNRNKLMRVSNGYS</sequence>
<dbReference type="AlphaFoldDB" id="A0A941J7S4"/>
<accession>A0A941J7S4</accession>
<protein>
    <submittedName>
        <fullName evidence="1">Uncharacterized protein</fullName>
    </submittedName>
</protein>
<comment type="caution">
    <text evidence="1">The sequence shown here is derived from an EMBL/GenBank/DDBJ whole genome shotgun (WGS) entry which is preliminary data.</text>
</comment>
<proteinExistence type="predicted"/>